<comment type="caution">
    <text evidence="5">The sequence shown here is derived from an EMBL/GenBank/DDBJ whole genome shotgun (WGS) entry which is preliminary data.</text>
</comment>
<dbReference type="InterPro" id="IPR045851">
    <property type="entry name" value="AMP-bd_C_sf"/>
</dbReference>
<name>A0ABY0MW93_9BACT</name>
<dbReference type="PROSITE" id="PS00012">
    <property type="entry name" value="PHOSPHOPANTETHEINE"/>
    <property type="match status" value="3"/>
</dbReference>
<dbReference type="Pfam" id="PF00501">
    <property type="entry name" value="AMP-binding"/>
    <property type="match status" value="4"/>
</dbReference>
<comment type="cofactor">
    <cofactor evidence="1">
        <name>pantetheine 4'-phosphate</name>
        <dbReference type="ChEBI" id="CHEBI:47942"/>
    </cofactor>
</comment>
<dbReference type="Pfam" id="PF13193">
    <property type="entry name" value="AMP-binding_C"/>
    <property type="match status" value="3"/>
</dbReference>
<protein>
    <submittedName>
        <fullName evidence="5">Amino acid adenylation domain-containing protein</fullName>
    </submittedName>
</protein>
<dbReference type="Pfam" id="PF00550">
    <property type="entry name" value="PP-binding"/>
    <property type="match status" value="3"/>
</dbReference>
<evidence type="ECO:0000256" key="1">
    <source>
        <dbReference type="ARBA" id="ARBA00001957"/>
    </source>
</evidence>
<dbReference type="Gene3D" id="3.40.50.12780">
    <property type="entry name" value="N-terminal domain of ligase-like"/>
    <property type="match status" value="1"/>
</dbReference>
<dbReference type="NCBIfam" id="NF003417">
    <property type="entry name" value="PRK04813.1"/>
    <property type="match status" value="4"/>
</dbReference>
<evidence type="ECO:0000313" key="5">
    <source>
        <dbReference type="EMBL" id="SDE50228.1"/>
    </source>
</evidence>
<sequence length="3927" mass="428719">MGNETDKKPTLTREEKLALLAKRLEKKPRPALPLTFSQQRVWFLVQRSPGLPAYHLPLVLELSGRLDEAVMERSFQEVARRHESLRTHFGEVSGTPVQFVDPQARLPFTVEGLEDVPEAAREAAVRQRIQLELETPFDLSRGPLARGVLLRVAPERHVLLVVVHHLISDPRSMGVLAHEVVALYDAFAQGLPSPLPVLPLQYGDYASWQRGKLRGDALDAHLELWRKRLEGAPHELELPTDRPRRSATGRAARRRALLPVPWVERLESLAQAEGATLFMAVLAGLQVLLSRYTGQKDLLVGASHTNRGRQETKGLVGLFAEPLVLRADLSGRPGYRELLRRAKADTEEAFANAHVPFEPLLSALGVEQDPMHAPMFQVLLGEIDAPPPLREVQGLDVRVLDADVSSTDVDLTLMMSRGPEGLALTALYNAELYDAATIEGLLGHLETLLDAAVTSPDRPVETLVMLPVEERHRLLETWNGANESLPPDACAHALFEAQVARTPDATAVVSGGESVTYRELNARANHVAAHLRALGVGLESRVAVCVERSVELLAALLGVLKAGGAYVPLDPEYPAERLGYMLEDSGARVVVARRQYRERLGEAPGRVWLDVASLTPDAAGMTSAPTAVVPPEAAAYVLYTSGSTGRPKGVVVQHRSLVSFIRAEWQVCPVEPGDRVLQFASISWDTSAEEIYPCLTRGGTLVLRTPEMLDVPEVFLARCEAAGITQLNLPTAFWHEVTASLDDGKARLPSGLKWVVIGGERAVPARVSQWRQRVGRAVPLLNTYGLTEVTAVATAVDLTTDTEDFGREVAIGRPLSNVRVYVLDGELEPVPAGVVGELYVGGEGVARGYLGRPELTAERFVPAPQGDGARLYRTGDKARWRRDGVLEYLGRGDSQVKVRGHRIEPGEVESALLGQPGVREALVVVREDAPGDKRLVAYVVPRDGRVLEGGEVRAGLESRLPRFMVPQAVVVLERLPLLPNGKVDRKALPAPEAARDARKEAHVAPRTPVEQMLAGFWAEVLRLETVGLHDNFFEVGGHSLLAMQLVARVREAFRVDLPLRDVFESATVAALAERISRAVATAGIPAPPLKRMDRGGTAPLSFAQQRLWFLAQLDPANTSYNLWAPVRVTGALDVGALARSFEALIRRHEALRTTFRAEGGSPVQVISAETQVPLEVVDLSVLPEGEREASAKARTEAEVGRPFQLEQGPLLRTVLLKLSEQEHVLVLVMHHIVSDYWSMGILVREVAALYEALSQGRPAQLTELPVQYADFAMWQRDWFKGQVLESQLAYWRKQLAGAPRALELPTDKPRPATQTFQGANLQVLWPKVLWREVESLGRREGATPFMVLLAAFQTVLSRYSGQDDVSVGAPIAGRSHSETEGLIGFFVNTLVLRSKLSPALSFRALLRQVREVTLGAYAHQDVSFEKLVEELQPERDLSRSPLFQVTLTLQNTPAAEVQLRGITLKGLAAEEKTSKFDLSLVVEEVPDGVVAMVNYNSDLFEAGTMDRLLGHLRVLLEAAVAEPETRLAELPLMGSDERHRLVEELRGTASTYPRDASLSVLFEQQAQRTPDAVAVEYEDRQLTYGELNRRANQLAHHLKGMGVGLEVRVGLCVERSLELVVSVLGILKAGGVYVPLDASYPLERLAWMKAEAGVAVLVAQEKLADEVAAGGELVVCVDTEWDTQIALQPEVAPSTHVGGGNLAYVMFTSGSTGKPKGVGVPHRAVSRLVLGTDFAHFGPEEVWLQLAPISFDASTLEVWGALLHGAKLVVYPAGTPSLEELGRKLESSGVTSLWLTAALFEQMQARQPKALASVRQLLAGGDALPVLRVKERLEAGGVLINGYGPTENTTFTSTYRMERPEEVGASVSIGRPVKNTVAYVLDLGMRPVPVGVPGELYVGGDGLAVGYVGRPELTAERFVPSPFGEGERLYRTGDVVRWLSNGTLEFLGRADMQVKVRGYRIELGEVEAVLAQHVGVNEAVVVAREDGGEGKRLVAYVTAQEGAELESSALRSHVKQRLPEYMVPSAYVVLESLPLTPNGKVDRKALPAPDAQGPKTAHFEAPRTATEQKLASIFTEVLNVEGVGLEGDFFELGGHSLLATQLVSRVREFFQVELPLRDVFESPTVEKLALRLEEVQAGTSSLHAPPLKRSPRLGALPLSFAQQRLWFLEQLEPGSPVYNIPLAIQLSGALRVDALERALRELVRRHEVLRTTFRSEGGTPVQIVSHQAVNALPVVDLSSLSSEAAEAEVQHLLREESLRGFDLASGPLLRTRLLKRSEAEHVLLANMHHIVSDGWSMGVIVRELAALYGAFREGQPSPLPELDVQYGDFSAWQRAWLESGALQRQLDWWRQQLEGAPHVLSIPTDRPLPAVQTFRGANLPVSIPPALSSGVKALAQRHGATPFMVLLAGFQVLLSRYSGQDDLVVGTPVAGRNRAETEGLIGFFVNTLALRARASAEKPFLTLLREVKDAALGAYAHQDVPFEQLVEELQPERTLSHSPLFQVMFSLQNTPVPAALVPGLSMSAMDTEIGAAKFFLTLALEDLPDGFSGVFEYNADLFEPATVQRMAAHWLTLLEAAVASPDRRLSELPLLSPRERHQLLVEWNDTTAEYPRDTPVHVQLADLATRIPETVALAWEGGQLTFAELMARSRLLAAHLRRLGVGPEVRVGLLARRSPELVVGLLAILEAGGAWVPLEPDAPRERLTRILEDAAPEVLLTQRAVRDLAPATSMPVVLLEDDLGSFAAGTWDASVVADNAAYVLFTSGSTGRPKGVLVSHRALARHTAWFITALKLGVGDRVLQKASAGFDASVPELLATLVSGARLVIAPPDAESDTEVLLAALERQQVTVLQLVPSQLRVLLAHEGVARAAGLRVLVSGGEALPVELVHQARERLPSTLIINAYGPTETTVDATAWLGGDLGEGPFAPIGRPIANTQAYVLDAQGQPVPVGVPGELFVGGDGLARGYVGRPDLTAERFVPDALGRTPGARLYRTGDQVRWRSGGSLEFLGRVDTQVKVRGHRVEPGEVEAVLAEHPAIHVAVVVSRKDVSNETRLVAYVVPGDASGAVDATVLRAFLVERLPPAMVPSWFVVLESLPLLPSGKVDRKALPAPDMDVSERQYVAPRTPTEELLCGFFSRVLGVERVGIHDGFFELGGHSLLATQLVSRVRSAFRVELALRELFEAPTVADLARRIDQAKQSGAEMPMLRSSAVPRARELPLSFAQQRLWFLDQLQPGSAFYNVSAVVKLTGPLDPSALEWSFEELVRRHEALRTTFRAQGGTPVQVISADPTLAFAVVSLEALDDTERDAAAKRWAEEEAQRPFDLKKGPLLRATLLQLREREHVLVLVMHHIVSDEWSMGILVREVAALYEPLSQGQRSSLPDLPIQYGDYAVWQHQWLAEDVLEAQLGYWRQQLAGAPSALALPTDKPRPVMQTFRGSMQEALWPSELWAAVKALGQREGATPFMVLLAAFQTLLSRYSGQDDVSVGSPIAGRTREETEGLIGFFVNTLVLRTKVSPVSIFRELLAQVREVTLGAYAHQDVPFEKLVEELQPERDLSRSPLFQVTLTLQNTPFSEVQLRELTLTGVDAEEQTSKFDLSLLAEEVPHGFSVAVNYNSDLFEAATMERLLGHLRVFLEAAVSAPETRLLDLPLMGSEEQQRLVKEWRGTASTYPRDASLSALFEQQAQRTPDAVAVEYEDRRLTYGELNRRSNQLAHHLRSMGVGPEVRVGLCVERSLELVVSVLGILKAGGVYVPLDASYPLERLSWMKAEAGVAVLVAQEKLADEVAAGGELVVCVDTEWDTLIALQPEVAPSTHVGGGNLAYVMFTSGSTGKPKGVGVPHRAVSRLVLGTDFAHFGHEEVWLQLAPISFDASTLEVWGALLHGSRLVVYPAGTPSLEELGRKLESSGVTSLWLTAALFEQMQARQPK</sequence>
<evidence type="ECO:0000256" key="3">
    <source>
        <dbReference type="ARBA" id="ARBA00022553"/>
    </source>
</evidence>
<dbReference type="NCBIfam" id="TIGR01733">
    <property type="entry name" value="AA-adenyl-dom"/>
    <property type="match status" value="3"/>
</dbReference>
<dbReference type="InterPro" id="IPR042099">
    <property type="entry name" value="ANL_N_sf"/>
</dbReference>
<dbReference type="Gene3D" id="3.40.50.980">
    <property type="match status" value="6"/>
</dbReference>
<evidence type="ECO:0000313" key="6">
    <source>
        <dbReference type="Proteomes" id="UP000198717"/>
    </source>
</evidence>
<dbReference type="InterPro" id="IPR000873">
    <property type="entry name" value="AMP-dep_synth/lig_dom"/>
</dbReference>
<dbReference type="InterPro" id="IPR023213">
    <property type="entry name" value="CAT-like_dom_sf"/>
</dbReference>
<dbReference type="SUPFAM" id="SSF47336">
    <property type="entry name" value="ACP-like"/>
    <property type="match status" value="3"/>
</dbReference>
<evidence type="ECO:0000259" key="4">
    <source>
        <dbReference type="PROSITE" id="PS50075"/>
    </source>
</evidence>
<feature type="non-terminal residue" evidence="5">
    <location>
        <position position="3927"/>
    </location>
</feature>
<dbReference type="PROSITE" id="PS50075">
    <property type="entry name" value="CARRIER"/>
    <property type="match status" value="3"/>
</dbReference>
<dbReference type="Gene3D" id="3.30.559.10">
    <property type="entry name" value="Chloramphenicol acetyltransferase-like domain"/>
    <property type="match status" value="4"/>
</dbReference>
<dbReference type="Gene3D" id="1.10.1200.10">
    <property type="entry name" value="ACP-like"/>
    <property type="match status" value="3"/>
</dbReference>
<dbReference type="Gene3D" id="3.30.559.30">
    <property type="entry name" value="Nonribosomal peptide synthetase, condensation domain"/>
    <property type="match status" value="4"/>
</dbReference>
<evidence type="ECO:0000256" key="2">
    <source>
        <dbReference type="ARBA" id="ARBA00022450"/>
    </source>
</evidence>
<dbReference type="InterPro" id="IPR001242">
    <property type="entry name" value="Condensation_dom"/>
</dbReference>
<organism evidence="5 6">
    <name type="scientific">Myxococcus virescens</name>
    <dbReference type="NCBI Taxonomy" id="83456"/>
    <lineage>
        <taxon>Bacteria</taxon>
        <taxon>Pseudomonadati</taxon>
        <taxon>Myxococcota</taxon>
        <taxon>Myxococcia</taxon>
        <taxon>Myxococcales</taxon>
        <taxon>Cystobacterineae</taxon>
        <taxon>Myxococcaceae</taxon>
        <taxon>Myxococcus</taxon>
    </lineage>
</organism>
<dbReference type="InterPro" id="IPR006162">
    <property type="entry name" value="Ppantetheine_attach_site"/>
</dbReference>
<dbReference type="InterPro" id="IPR010071">
    <property type="entry name" value="AA_adenyl_dom"/>
</dbReference>
<proteinExistence type="predicted"/>
<dbReference type="InterPro" id="IPR020845">
    <property type="entry name" value="AMP-binding_CS"/>
</dbReference>
<dbReference type="InterPro" id="IPR025110">
    <property type="entry name" value="AMP-bd_C"/>
</dbReference>
<dbReference type="Gene3D" id="3.30.300.30">
    <property type="match status" value="3"/>
</dbReference>
<dbReference type="RefSeq" id="WP_143043166.1">
    <property type="nucleotide sequence ID" value="NZ_FNAJ01000007.1"/>
</dbReference>
<dbReference type="CDD" id="cd19531">
    <property type="entry name" value="LCL_NRPS-like"/>
    <property type="match status" value="4"/>
</dbReference>
<feature type="domain" description="Carrier" evidence="4">
    <location>
        <begin position="1004"/>
        <end position="1079"/>
    </location>
</feature>
<reference evidence="5 6" key="1">
    <citation type="submission" date="2016-10" db="EMBL/GenBank/DDBJ databases">
        <authorList>
            <person name="Varghese N."/>
            <person name="Submissions S."/>
        </authorList>
    </citation>
    <scope>NUCLEOTIDE SEQUENCE [LARGE SCALE GENOMIC DNA]</scope>
    <source>
        <strain evidence="5 6">DSM 2260</strain>
    </source>
</reference>
<dbReference type="EMBL" id="FNAJ01000007">
    <property type="protein sequence ID" value="SDE50228.1"/>
    <property type="molecule type" value="Genomic_DNA"/>
</dbReference>
<dbReference type="Gene3D" id="2.30.38.10">
    <property type="entry name" value="Luciferase, Domain 3"/>
    <property type="match status" value="3"/>
</dbReference>
<accession>A0ABY0MW93</accession>
<dbReference type="CDD" id="cd05930">
    <property type="entry name" value="A_NRPS"/>
    <property type="match status" value="2"/>
</dbReference>
<keyword evidence="6" id="KW-1185">Reference proteome</keyword>
<feature type="domain" description="Carrier" evidence="4">
    <location>
        <begin position="3121"/>
        <end position="3196"/>
    </location>
</feature>
<dbReference type="PROSITE" id="PS00455">
    <property type="entry name" value="AMP_BINDING"/>
    <property type="match status" value="4"/>
</dbReference>
<dbReference type="Proteomes" id="UP000198717">
    <property type="component" value="Unassembled WGS sequence"/>
</dbReference>
<gene>
    <name evidence="5" type="ORF">SAMN04488504_107321</name>
</gene>
<keyword evidence="2" id="KW-0596">Phosphopantetheine</keyword>
<dbReference type="SUPFAM" id="SSF52777">
    <property type="entry name" value="CoA-dependent acyltransferases"/>
    <property type="match status" value="8"/>
</dbReference>
<dbReference type="InterPro" id="IPR020806">
    <property type="entry name" value="PKS_PP-bd"/>
</dbReference>
<dbReference type="PANTHER" id="PTHR45527">
    <property type="entry name" value="NONRIBOSOMAL PEPTIDE SYNTHETASE"/>
    <property type="match status" value="1"/>
</dbReference>
<dbReference type="CDD" id="cd12117">
    <property type="entry name" value="A_NRPS_Srf_like"/>
    <property type="match status" value="1"/>
</dbReference>
<keyword evidence="3" id="KW-0597">Phosphoprotein</keyword>
<dbReference type="InterPro" id="IPR009081">
    <property type="entry name" value="PP-bd_ACP"/>
</dbReference>
<dbReference type="Pfam" id="PF00668">
    <property type="entry name" value="Condensation"/>
    <property type="match status" value="4"/>
</dbReference>
<dbReference type="SMART" id="SM00823">
    <property type="entry name" value="PKS_PP"/>
    <property type="match status" value="3"/>
</dbReference>
<dbReference type="InterPro" id="IPR036736">
    <property type="entry name" value="ACP-like_sf"/>
</dbReference>
<dbReference type="PANTHER" id="PTHR45527:SF1">
    <property type="entry name" value="FATTY ACID SYNTHASE"/>
    <property type="match status" value="1"/>
</dbReference>
<feature type="domain" description="Carrier" evidence="4">
    <location>
        <begin position="2061"/>
        <end position="2136"/>
    </location>
</feature>
<dbReference type="SUPFAM" id="SSF56801">
    <property type="entry name" value="Acetyl-CoA synthetase-like"/>
    <property type="match status" value="4"/>
</dbReference>